<keyword evidence="7 10" id="KW-1133">Transmembrane helix</keyword>
<protein>
    <recommendedName>
        <fullName evidence="10">Tol-Pal system protein TolR</fullName>
    </recommendedName>
</protein>
<reference evidence="12" key="1">
    <citation type="submission" date="2020-01" db="EMBL/GenBank/DDBJ databases">
        <title>Caldichromatium gen. nov., sp. nov., a thermophilic purple sulfur bacterium member of the family Chromatiaceae isolated from Nakabusa hot spring, Japan.</title>
        <authorList>
            <person name="Saini M.K."/>
            <person name="Hanada S."/>
            <person name="Tank M."/>
        </authorList>
    </citation>
    <scope>NUCLEOTIDE SEQUENCE [LARGE SCALE GENOMIC DNA]</scope>
    <source>
        <strain evidence="12">No.7</strain>
    </source>
</reference>
<evidence type="ECO:0000256" key="3">
    <source>
        <dbReference type="ARBA" id="ARBA00022475"/>
    </source>
</evidence>
<organism evidence="11 12">
    <name type="scientific">Caldichromatium japonicum</name>
    <dbReference type="NCBI Taxonomy" id="2699430"/>
    <lineage>
        <taxon>Bacteria</taxon>
        <taxon>Pseudomonadati</taxon>
        <taxon>Pseudomonadota</taxon>
        <taxon>Gammaproteobacteria</taxon>
        <taxon>Chromatiales</taxon>
        <taxon>Chromatiaceae</taxon>
        <taxon>Caldichromatium</taxon>
    </lineage>
</organism>
<evidence type="ECO:0000256" key="1">
    <source>
        <dbReference type="ARBA" id="ARBA00004162"/>
    </source>
</evidence>
<evidence type="ECO:0000313" key="11">
    <source>
        <dbReference type="EMBL" id="QIK37561.1"/>
    </source>
</evidence>
<gene>
    <name evidence="10 11" type="primary">tolR</name>
    <name evidence="11" type="ORF">GWK36_05715</name>
</gene>
<comment type="similarity">
    <text evidence="2 10">Belongs to the ExbD/TolR family.</text>
</comment>
<dbReference type="Gene3D" id="3.30.420.270">
    <property type="match status" value="1"/>
</dbReference>
<keyword evidence="6 10" id="KW-0812">Transmembrane</keyword>
<evidence type="ECO:0000256" key="7">
    <source>
        <dbReference type="ARBA" id="ARBA00022989"/>
    </source>
</evidence>
<comment type="function">
    <text evidence="10">Part of the Tol-Pal system, which plays a role in outer membrane invagination during cell division and is important for maintaining outer membrane integrity.</text>
</comment>
<feature type="transmembrane region" description="Helical" evidence="10">
    <location>
        <begin position="20"/>
        <end position="38"/>
    </location>
</feature>
<dbReference type="InterPro" id="IPR003400">
    <property type="entry name" value="ExbD"/>
</dbReference>
<evidence type="ECO:0000256" key="9">
    <source>
        <dbReference type="ARBA" id="ARBA00023306"/>
    </source>
</evidence>
<dbReference type="RefSeq" id="WP_166270327.1">
    <property type="nucleotide sequence ID" value="NZ_CP048029.1"/>
</dbReference>
<dbReference type="HAMAP" id="MF_02203">
    <property type="entry name" value="TolR"/>
    <property type="match status" value="1"/>
</dbReference>
<evidence type="ECO:0000256" key="8">
    <source>
        <dbReference type="ARBA" id="ARBA00023136"/>
    </source>
</evidence>
<dbReference type="InterPro" id="IPR014168">
    <property type="entry name" value="Tol-Pal_TolR"/>
</dbReference>
<dbReference type="GO" id="GO:0051301">
    <property type="term" value="P:cell division"/>
    <property type="evidence" value="ECO:0007669"/>
    <property type="project" value="UniProtKB-UniRule"/>
</dbReference>
<dbReference type="PANTHER" id="PTHR30558">
    <property type="entry name" value="EXBD MEMBRANE COMPONENT OF PMF-DRIVEN MACROMOLECULE IMPORT SYSTEM"/>
    <property type="match status" value="1"/>
</dbReference>
<evidence type="ECO:0000256" key="4">
    <source>
        <dbReference type="ARBA" id="ARBA00022519"/>
    </source>
</evidence>
<dbReference type="EMBL" id="CP048029">
    <property type="protein sequence ID" value="QIK37561.1"/>
    <property type="molecule type" value="Genomic_DNA"/>
</dbReference>
<dbReference type="KEGG" id="cjap:GWK36_05715"/>
<evidence type="ECO:0000256" key="6">
    <source>
        <dbReference type="ARBA" id="ARBA00022692"/>
    </source>
</evidence>
<comment type="subunit">
    <text evidence="10">The Tol-Pal system is composed of five core proteins: the inner membrane proteins TolA, TolQ and TolR, the periplasmic protein TolB and the outer membrane protein Pal. They form a network linking the inner and outer membranes and the peptidoglycan layer.</text>
</comment>
<dbReference type="GO" id="GO:0005886">
    <property type="term" value="C:plasma membrane"/>
    <property type="evidence" value="ECO:0007669"/>
    <property type="project" value="UniProtKB-SubCell"/>
</dbReference>
<dbReference type="GO" id="GO:0015031">
    <property type="term" value="P:protein transport"/>
    <property type="evidence" value="ECO:0007669"/>
    <property type="project" value="InterPro"/>
</dbReference>
<dbReference type="GO" id="GO:0022857">
    <property type="term" value="F:transmembrane transporter activity"/>
    <property type="evidence" value="ECO:0007669"/>
    <property type="project" value="InterPro"/>
</dbReference>
<comment type="subcellular location">
    <subcellularLocation>
        <location evidence="10">Cell inner membrane</location>
        <topology evidence="10">Single-pass membrane protein</topology>
    </subcellularLocation>
    <subcellularLocation>
        <location evidence="1">Cell membrane</location>
        <topology evidence="1">Single-pass membrane protein</topology>
    </subcellularLocation>
</comment>
<keyword evidence="12" id="KW-1185">Reference proteome</keyword>
<evidence type="ECO:0000256" key="2">
    <source>
        <dbReference type="ARBA" id="ARBA00005811"/>
    </source>
</evidence>
<accession>A0A6G7VC16</accession>
<keyword evidence="3 10" id="KW-1003">Cell membrane</keyword>
<dbReference type="NCBIfam" id="TIGR02801">
    <property type="entry name" value="tolR"/>
    <property type="match status" value="1"/>
</dbReference>
<keyword evidence="4 10" id="KW-0997">Cell inner membrane</keyword>
<dbReference type="Proteomes" id="UP000502699">
    <property type="component" value="Chromosome"/>
</dbReference>
<dbReference type="Pfam" id="PF02472">
    <property type="entry name" value="ExbD"/>
    <property type="match status" value="1"/>
</dbReference>
<evidence type="ECO:0000256" key="5">
    <source>
        <dbReference type="ARBA" id="ARBA00022618"/>
    </source>
</evidence>
<keyword evidence="8 10" id="KW-0472">Membrane</keyword>
<evidence type="ECO:0000256" key="10">
    <source>
        <dbReference type="HAMAP-Rule" id="MF_02203"/>
    </source>
</evidence>
<dbReference type="PANTHER" id="PTHR30558:SF7">
    <property type="entry name" value="TOL-PAL SYSTEM PROTEIN TOLR"/>
    <property type="match status" value="1"/>
</dbReference>
<evidence type="ECO:0000313" key="12">
    <source>
        <dbReference type="Proteomes" id="UP000502699"/>
    </source>
</evidence>
<sequence length="146" mass="16027">MIRRRRNRRPLMAEINVVPYIDVMLVLLVIFMVTAPLITTGVKVDLPRVATGPLTGSQTEAVVISIDRAGDYYLDIGEDRGQPTSEEMLYDRLRVVLGYRPGTPVLVRGDAGVNYGRVVRAMSIAQQAGAAEIGLITMPPHDPENP</sequence>
<dbReference type="AlphaFoldDB" id="A0A6G7VC16"/>
<name>A0A6G7VC16_9GAMM</name>
<keyword evidence="9 10" id="KW-0131">Cell cycle</keyword>
<keyword evidence="5 10" id="KW-0132">Cell division</keyword>
<proteinExistence type="inferred from homology"/>